<dbReference type="STRING" id="1797714.A3D04_05060"/>
<evidence type="ECO:0000313" key="2">
    <source>
        <dbReference type="EMBL" id="OGD89095.1"/>
    </source>
</evidence>
<comment type="caution">
    <text evidence="2">The sequence shown here is derived from an EMBL/GenBank/DDBJ whole genome shotgun (WGS) entry which is preliminary data.</text>
</comment>
<dbReference type="EMBL" id="MFBD01000012">
    <property type="protein sequence ID" value="OGD89095.1"/>
    <property type="molecule type" value="Genomic_DNA"/>
</dbReference>
<evidence type="ECO:0000256" key="1">
    <source>
        <dbReference type="SAM" id="Phobius"/>
    </source>
</evidence>
<keyword evidence="1" id="KW-0812">Transmembrane</keyword>
<dbReference type="Pfam" id="PF18901">
    <property type="entry name" value="DUF5657"/>
    <property type="match status" value="1"/>
</dbReference>
<keyword evidence="1" id="KW-0472">Membrane</keyword>
<proteinExistence type="predicted"/>
<dbReference type="AlphaFoldDB" id="A0A1F5GB84"/>
<feature type="transmembrane region" description="Helical" evidence="1">
    <location>
        <begin position="15"/>
        <end position="37"/>
    </location>
</feature>
<dbReference type="Proteomes" id="UP000177369">
    <property type="component" value="Unassembled WGS sequence"/>
</dbReference>
<evidence type="ECO:0000313" key="3">
    <source>
        <dbReference type="Proteomes" id="UP000177369"/>
    </source>
</evidence>
<organism evidence="2 3">
    <name type="scientific">Candidatus Curtissbacteria bacterium RIFCSPHIGHO2_02_FULL_40_16b</name>
    <dbReference type="NCBI Taxonomy" id="1797714"/>
    <lineage>
        <taxon>Bacteria</taxon>
        <taxon>Candidatus Curtissiibacteriota</taxon>
    </lineage>
</organism>
<protein>
    <submittedName>
        <fullName evidence="2">Uncharacterized protein</fullName>
    </submittedName>
</protein>
<sequence length="78" mass="8960">MPIEGGLDILNRFTFVFGAKVFIVLFLIFYAFFSLMLHRQIQFMSRKLPTVLNPHLRFLSILNIGVAIAVLFLVIGLF</sequence>
<accession>A0A1F5GB84</accession>
<keyword evidence="1" id="KW-1133">Transmembrane helix</keyword>
<dbReference type="InterPro" id="IPR043716">
    <property type="entry name" value="DUF5657"/>
</dbReference>
<gene>
    <name evidence="2" type="ORF">A3D04_05060</name>
</gene>
<name>A0A1F5GB84_9BACT</name>
<feature type="transmembrane region" description="Helical" evidence="1">
    <location>
        <begin position="58"/>
        <end position="77"/>
    </location>
</feature>
<reference evidence="2 3" key="1">
    <citation type="journal article" date="2016" name="Nat. Commun.">
        <title>Thousands of microbial genomes shed light on interconnected biogeochemical processes in an aquifer system.</title>
        <authorList>
            <person name="Anantharaman K."/>
            <person name="Brown C.T."/>
            <person name="Hug L.A."/>
            <person name="Sharon I."/>
            <person name="Castelle C.J."/>
            <person name="Probst A.J."/>
            <person name="Thomas B.C."/>
            <person name="Singh A."/>
            <person name="Wilkins M.J."/>
            <person name="Karaoz U."/>
            <person name="Brodie E.L."/>
            <person name="Williams K.H."/>
            <person name="Hubbard S.S."/>
            <person name="Banfield J.F."/>
        </authorList>
    </citation>
    <scope>NUCLEOTIDE SEQUENCE [LARGE SCALE GENOMIC DNA]</scope>
</reference>